<reference evidence="13 14" key="1">
    <citation type="journal article" date="2015" name="Nat. Commun.">
        <title>Lucilia cuprina genome unlocks parasitic fly biology to underpin future interventions.</title>
        <authorList>
            <person name="Anstead C.A."/>
            <person name="Korhonen P.K."/>
            <person name="Young N.D."/>
            <person name="Hall R.S."/>
            <person name="Jex A.R."/>
            <person name="Murali S.C."/>
            <person name="Hughes D.S."/>
            <person name="Lee S.F."/>
            <person name="Perry T."/>
            <person name="Stroehlein A.J."/>
            <person name="Ansell B.R."/>
            <person name="Breugelmans B."/>
            <person name="Hofmann A."/>
            <person name="Qu J."/>
            <person name="Dugan S."/>
            <person name="Lee S.L."/>
            <person name="Chao H."/>
            <person name="Dinh H."/>
            <person name="Han Y."/>
            <person name="Doddapaneni H.V."/>
            <person name="Worley K.C."/>
            <person name="Muzny D.M."/>
            <person name="Ioannidis P."/>
            <person name="Waterhouse R.M."/>
            <person name="Zdobnov E.M."/>
            <person name="James P.J."/>
            <person name="Bagnall N.H."/>
            <person name="Kotze A.C."/>
            <person name="Gibbs R.A."/>
            <person name="Richards S."/>
            <person name="Batterham P."/>
            <person name="Gasser R.B."/>
        </authorList>
    </citation>
    <scope>NUCLEOTIDE SEQUENCE [LARGE SCALE GENOMIC DNA]</scope>
    <source>
        <strain evidence="13 14">LS</strain>
        <tissue evidence="13">Full body</tissue>
    </source>
</reference>
<comment type="caution">
    <text evidence="13">The sequence shown here is derived from an EMBL/GenBank/DDBJ whole genome shotgun (WGS) entry which is preliminary data.</text>
</comment>
<dbReference type="AlphaFoldDB" id="A0A0L0CRH7"/>
<name>A0A0L0CRH7_LUCCU</name>
<evidence type="ECO:0000256" key="5">
    <source>
        <dbReference type="ARBA" id="ARBA00022892"/>
    </source>
</evidence>
<dbReference type="InterPro" id="IPR056173">
    <property type="entry name" value="Sec20_C"/>
</dbReference>
<keyword evidence="3 11" id="KW-0812">Transmembrane</keyword>
<keyword evidence="7" id="KW-0175">Coiled coil</keyword>
<dbReference type="STRING" id="7375.A0A0L0CRH7"/>
<keyword evidence="8 11" id="KW-0472">Membrane</keyword>
<protein>
    <recommendedName>
        <fullName evidence="12">Sec20 C-terminal domain-containing protein</fullName>
    </recommendedName>
</protein>
<evidence type="ECO:0000256" key="9">
    <source>
        <dbReference type="ARBA" id="ARBA00037934"/>
    </source>
</evidence>
<comment type="subcellular location">
    <subcellularLocation>
        <location evidence="1">Endoplasmic reticulum membrane</location>
        <topology evidence="1">Single-pass type IV membrane protein</topology>
    </subcellularLocation>
</comment>
<dbReference type="PANTHER" id="PTHR12825:SF0">
    <property type="entry name" value="VESICLE TRANSPORT PROTEIN SEC20"/>
    <property type="match status" value="1"/>
</dbReference>
<dbReference type="OrthoDB" id="46868at2759"/>
<dbReference type="PANTHER" id="PTHR12825">
    <property type="entry name" value="BNIP1-RELATED"/>
    <property type="match status" value="1"/>
</dbReference>
<keyword evidence="2" id="KW-0813">Transport</keyword>
<evidence type="ECO:0000259" key="12">
    <source>
        <dbReference type="Pfam" id="PF03908"/>
    </source>
</evidence>
<feature type="region of interest" description="Disordered" evidence="10">
    <location>
        <begin position="121"/>
        <end position="141"/>
    </location>
</feature>
<evidence type="ECO:0000313" key="14">
    <source>
        <dbReference type="Proteomes" id="UP000037069"/>
    </source>
</evidence>
<dbReference type="Proteomes" id="UP000037069">
    <property type="component" value="Unassembled WGS sequence"/>
</dbReference>
<gene>
    <name evidence="13" type="ORF">FF38_11059</name>
</gene>
<accession>A0A0L0CRH7</accession>
<keyword evidence="14" id="KW-1185">Reference proteome</keyword>
<evidence type="ECO:0000313" key="13">
    <source>
        <dbReference type="EMBL" id="KNC34918.1"/>
    </source>
</evidence>
<sequence length="239" mass="26918">MDIEKYTLQSIRQELIDNNLQAKAIIQDIVSYRGSIHELEALNEAGRAKLAALRKNIDRLNDWARDTGDPALSKEVDTQREQFSKVLQAFRKANVATMLEIEKANREELMAITGETDLRQRHNATDGSGARSFGGTATRHNRGSLVSQENNVTEKMLAISRHLSETTQKSAITLETLVASSQNVEATRDELQNTAGTISQSGKLLKKYGRRECTDKMLLFFAFAFFLACVFYIVQKRLF</sequence>
<dbReference type="OMA" id="TEVDTHR"/>
<feature type="transmembrane region" description="Helical" evidence="11">
    <location>
        <begin position="217"/>
        <end position="234"/>
    </location>
</feature>
<keyword evidence="4" id="KW-0256">Endoplasmic reticulum</keyword>
<dbReference type="GO" id="GO:0005484">
    <property type="term" value="F:SNAP receptor activity"/>
    <property type="evidence" value="ECO:0007669"/>
    <property type="project" value="InterPro"/>
</dbReference>
<comment type="similarity">
    <text evidence="9">Belongs to the SEC20 family.</text>
</comment>
<evidence type="ECO:0000256" key="8">
    <source>
        <dbReference type="ARBA" id="ARBA00023136"/>
    </source>
</evidence>
<evidence type="ECO:0000256" key="11">
    <source>
        <dbReference type="SAM" id="Phobius"/>
    </source>
</evidence>
<dbReference type="EMBL" id="JRES01000007">
    <property type="protein sequence ID" value="KNC34918.1"/>
    <property type="molecule type" value="Genomic_DNA"/>
</dbReference>
<evidence type="ECO:0000256" key="2">
    <source>
        <dbReference type="ARBA" id="ARBA00022448"/>
    </source>
</evidence>
<feature type="domain" description="Sec20 C-terminal" evidence="12">
    <location>
        <begin position="147"/>
        <end position="238"/>
    </location>
</feature>
<dbReference type="GO" id="GO:0005789">
    <property type="term" value="C:endoplasmic reticulum membrane"/>
    <property type="evidence" value="ECO:0007669"/>
    <property type="project" value="UniProtKB-SubCell"/>
</dbReference>
<evidence type="ECO:0000256" key="7">
    <source>
        <dbReference type="ARBA" id="ARBA00023054"/>
    </source>
</evidence>
<evidence type="ECO:0000256" key="10">
    <source>
        <dbReference type="SAM" id="MobiDB-lite"/>
    </source>
</evidence>
<evidence type="ECO:0000256" key="3">
    <source>
        <dbReference type="ARBA" id="ARBA00022692"/>
    </source>
</evidence>
<dbReference type="GO" id="GO:0031201">
    <property type="term" value="C:SNARE complex"/>
    <property type="evidence" value="ECO:0007669"/>
    <property type="project" value="TreeGrafter"/>
</dbReference>
<evidence type="ECO:0000256" key="6">
    <source>
        <dbReference type="ARBA" id="ARBA00022989"/>
    </source>
</evidence>
<dbReference type="InterPro" id="IPR005606">
    <property type="entry name" value="Sec20"/>
</dbReference>
<evidence type="ECO:0000256" key="4">
    <source>
        <dbReference type="ARBA" id="ARBA00022824"/>
    </source>
</evidence>
<proteinExistence type="inferred from homology"/>
<dbReference type="GO" id="GO:0006890">
    <property type="term" value="P:retrograde vesicle-mediated transport, Golgi to endoplasmic reticulum"/>
    <property type="evidence" value="ECO:0007669"/>
    <property type="project" value="InterPro"/>
</dbReference>
<organism evidence="13 14">
    <name type="scientific">Lucilia cuprina</name>
    <name type="common">Green bottle fly</name>
    <name type="synonym">Australian sheep blowfly</name>
    <dbReference type="NCBI Taxonomy" id="7375"/>
    <lineage>
        <taxon>Eukaryota</taxon>
        <taxon>Metazoa</taxon>
        <taxon>Ecdysozoa</taxon>
        <taxon>Arthropoda</taxon>
        <taxon>Hexapoda</taxon>
        <taxon>Insecta</taxon>
        <taxon>Pterygota</taxon>
        <taxon>Neoptera</taxon>
        <taxon>Endopterygota</taxon>
        <taxon>Diptera</taxon>
        <taxon>Brachycera</taxon>
        <taxon>Muscomorpha</taxon>
        <taxon>Oestroidea</taxon>
        <taxon>Calliphoridae</taxon>
        <taxon>Luciliinae</taxon>
        <taxon>Lucilia</taxon>
    </lineage>
</organism>
<keyword evidence="6 11" id="KW-1133">Transmembrane helix</keyword>
<keyword evidence="5" id="KW-0931">ER-Golgi transport</keyword>
<evidence type="ECO:0000256" key="1">
    <source>
        <dbReference type="ARBA" id="ARBA00004163"/>
    </source>
</evidence>
<dbReference type="Pfam" id="PF03908">
    <property type="entry name" value="Sec20"/>
    <property type="match status" value="1"/>
</dbReference>